<name>A0ABW5D6M7_9BACT</name>
<keyword evidence="2" id="KW-0238">DNA-binding</keyword>
<proteinExistence type="predicted"/>
<dbReference type="InterPro" id="IPR001789">
    <property type="entry name" value="Sig_transdc_resp-reg_receiver"/>
</dbReference>
<gene>
    <name evidence="6" type="ORF">ACFSSA_08755</name>
</gene>
<dbReference type="InterPro" id="IPR000792">
    <property type="entry name" value="Tscrpt_reg_LuxR_C"/>
</dbReference>
<accession>A0ABW5D6M7</accession>
<dbReference type="SUPFAM" id="SSF52172">
    <property type="entry name" value="CheY-like"/>
    <property type="match status" value="1"/>
</dbReference>
<evidence type="ECO:0000259" key="5">
    <source>
        <dbReference type="PROSITE" id="PS50110"/>
    </source>
</evidence>
<feature type="domain" description="Response regulatory" evidence="5">
    <location>
        <begin position="17"/>
        <end position="133"/>
    </location>
</feature>
<dbReference type="SMART" id="SM00421">
    <property type="entry name" value="HTH_LUXR"/>
    <property type="match status" value="1"/>
</dbReference>
<dbReference type="PANTHER" id="PTHR43214">
    <property type="entry name" value="TWO-COMPONENT RESPONSE REGULATOR"/>
    <property type="match status" value="1"/>
</dbReference>
<feature type="modified residue" description="4-aspartylphosphate" evidence="3">
    <location>
        <position position="68"/>
    </location>
</feature>
<dbReference type="InterPro" id="IPR039420">
    <property type="entry name" value="WalR-like"/>
</dbReference>
<dbReference type="Gene3D" id="3.40.50.2300">
    <property type="match status" value="1"/>
</dbReference>
<evidence type="ECO:0000259" key="4">
    <source>
        <dbReference type="PROSITE" id="PS50043"/>
    </source>
</evidence>
<protein>
    <submittedName>
        <fullName evidence="6">Response regulator transcription factor</fullName>
    </submittedName>
</protein>
<dbReference type="InterPro" id="IPR016032">
    <property type="entry name" value="Sig_transdc_resp-reg_C-effctor"/>
</dbReference>
<sequence>MKTGSNSYGENRINRITISIVEDDSRIRWGLTAILEDEDDFECVGSFASAEEAFQHLPALNPQVVLMDVNLPGINGIECTRRLASSPKPPQIIMLTVRQDSEIIFDALAAGASGYLLKPPSARELVDAVRDVFAGGAPMTASIARRVVQSFKQVRAKTSETESLSPREIQVLELLVKGFAYKEVAADLGISYSTVQRHIESIYRKLHVHSRTHAVSKYLGAQ</sequence>
<dbReference type="SUPFAM" id="SSF46894">
    <property type="entry name" value="C-terminal effector domain of the bipartite response regulators"/>
    <property type="match status" value="1"/>
</dbReference>
<evidence type="ECO:0000256" key="3">
    <source>
        <dbReference type="PROSITE-ProRule" id="PRU00169"/>
    </source>
</evidence>
<keyword evidence="7" id="KW-1185">Reference proteome</keyword>
<dbReference type="Pfam" id="PF00196">
    <property type="entry name" value="GerE"/>
    <property type="match status" value="1"/>
</dbReference>
<dbReference type="InterPro" id="IPR058245">
    <property type="entry name" value="NreC/VraR/RcsB-like_REC"/>
</dbReference>
<reference evidence="7" key="1">
    <citation type="journal article" date="2019" name="Int. J. Syst. Evol. Microbiol.">
        <title>The Global Catalogue of Microorganisms (GCM) 10K type strain sequencing project: providing services to taxonomists for standard genome sequencing and annotation.</title>
        <authorList>
            <consortium name="The Broad Institute Genomics Platform"/>
            <consortium name="The Broad Institute Genome Sequencing Center for Infectious Disease"/>
            <person name="Wu L."/>
            <person name="Ma J."/>
        </authorList>
    </citation>
    <scope>NUCLEOTIDE SEQUENCE [LARGE SCALE GENOMIC DNA]</scope>
    <source>
        <strain evidence="7">CGMCC 4.7106</strain>
    </source>
</reference>
<dbReference type="CDD" id="cd17535">
    <property type="entry name" value="REC_NarL-like"/>
    <property type="match status" value="1"/>
</dbReference>
<dbReference type="Proteomes" id="UP001597375">
    <property type="component" value="Unassembled WGS sequence"/>
</dbReference>
<dbReference type="PROSITE" id="PS00622">
    <property type="entry name" value="HTH_LUXR_1"/>
    <property type="match status" value="1"/>
</dbReference>
<evidence type="ECO:0000313" key="7">
    <source>
        <dbReference type="Proteomes" id="UP001597375"/>
    </source>
</evidence>
<evidence type="ECO:0000256" key="2">
    <source>
        <dbReference type="ARBA" id="ARBA00023125"/>
    </source>
</evidence>
<dbReference type="InterPro" id="IPR011006">
    <property type="entry name" value="CheY-like_superfamily"/>
</dbReference>
<evidence type="ECO:0000313" key="6">
    <source>
        <dbReference type="EMBL" id="MFD2256763.1"/>
    </source>
</evidence>
<dbReference type="PROSITE" id="PS50043">
    <property type="entry name" value="HTH_LUXR_2"/>
    <property type="match status" value="1"/>
</dbReference>
<dbReference type="EMBL" id="JBHUIT010000012">
    <property type="protein sequence ID" value="MFD2256763.1"/>
    <property type="molecule type" value="Genomic_DNA"/>
</dbReference>
<organism evidence="6 7">
    <name type="scientific">Luteolibacter algae</name>
    <dbReference type="NCBI Taxonomy" id="454151"/>
    <lineage>
        <taxon>Bacteria</taxon>
        <taxon>Pseudomonadati</taxon>
        <taxon>Verrucomicrobiota</taxon>
        <taxon>Verrucomicrobiia</taxon>
        <taxon>Verrucomicrobiales</taxon>
        <taxon>Verrucomicrobiaceae</taxon>
        <taxon>Luteolibacter</taxon>
    </lineage>
</organism>
<dbReference type="PANTHER" id="PTHR43214:SF43">
    <property type="entry name" value="TWO-COMPONENT RESPONSE REGULATOR"/>
    <property type="match status" value="1"/>
</dbReference>
<evidence type="ECO:0000256" key="1">
    <source>
        <dbReference type="ARBA" id="ARBA00022553"/>
    </source>
</evidence>
<dbReference type="PROSITE" id="PS50110">
    <property type="entry name" value="RESPONSE_REGULATORY"/>
    <property type="match status" value="1"/>
</dbReference>
<comment type="caution">
    <text evidence="6">The sequence shown here is derived from an EMBL/GenBank/DDBJ whole genome shotgun (WGS) entry which is preliminary data.</text>
</comment>
<keyword evidence="1 3" id="KW-0597">Phosphoprotein</keyword>
<feature type="domain" description="HTH luxR-type" evidence="4">
    <location>
        <begin position="157"/>
        <end position="222"/>
    </location>
</feature>
<dbReference type="PRINTS" id="PR00038">
    <property type="entry name" value="HTHLUXR"/>
</dbReference>
<dbReference type="CDD" id="cd06170">
    <property type="entry name" value="LuxR_C_like"/>
    <property type="match status" value="1"/>
</dbReference>
<dbReference type="RefSeq" id="WP_386820052.1">
    <property type="nucleotide sequence ID" value="NZ_JBHUIT010000012.1"/>
</dbReference>
<dbReference type="SMART" id="SM00448">
    <property type="entry name" value="REC"/>
    <property type="match status" value="1"/>
</dbReference>
<dbReference type="Pfam" id="PF00072">
    <property type="entry name" value="Response_reg"/>
    <property type="match status" value="1"/>
</dbReference>